<keyword evidence="4" id="KW-1185">Reference proteome</keyword>
<name>A0A1U7CYF0_9BACT</name>
<gene>
    <name evidence="3" type="ORF">BSF38_05500</name>
</gene>
<dbReference type="KEGG" id="pbor:BSF38_05500"/>
<feature type="domain" description="Ice-binding protein C-terminal" evidence="2">
    <location>
        <begin position="300"/>
        <end position="323"/>
    </location>
</feature>
<dbReference type="AlphaFoldDB" id="A0A1U7CYF0"/>
<feature type="compositionally biased region" description="Polar residues" evidence="1">
    <location>
        <begin position="63"/>
        <end position="73"/>
    </location>
</feature>
<accession>A0A1U7CYF0</accession>
<evidence type="ECO:0000259" key="2">
    <source>
        <dbReference type="Pfam" id="PF07589"/>
    </source>
</evidence>
<reference evidence="4" key="1">
    <citation type="submission" date="2016-12" db="EMBL/GenBank/DDBJ databases">
        <title>Comparative genomics of four Isosphaeraceae planctomycetes: a common pool of plasmids and glycoside hydrolase genes.</title>
        <authorList>
            <person name="Ivanova A."/>
        </authorList>
    </citation>
    <scope>NUCLEOTIDE SEQUENCE [LARGE SCALE GENOMIC DNA]</scope>
    <source>
        <strain evidence="4">PX4</strain>
    </source>
</reference>
<dbReference type="NCBIfam" id="TIGR02595">
    <property type="entry name" value="PEP_CTERM"/>
    <property type="match status" value="1"/>
</dbReference>
<sequence length="332" mass="33789">MLRRRISTPAAGGPIRGLVCRIALAAIAVAGPSARAGFIENHASTRATAGHHPGSVSDDMDSGQFSATSSASDNGGGYSSGSIVGTSSSATAEGSSHGFSLRVEANYKFVGLDVEGGASANASWEDLLFLSTYHPDIVGNTIRLNFRAQGEVFRSGDSLGGGGSSVGLNLAGSSYDVSWMTTSAAYVNRTGNGLVHSGWDSFSGGAAAFDGWTHIDIPILFGVGGPGTGYLGTGGVYFSVNLGAQTGGRASSGPLGADLHAWDPFQFVSVTLPDVGNVTPESLGVGITFDSGISSPNLATVPEPSSLVLCGTGALGFCCFLRRGRKPRETRR</sequence>
<dbReference type="Pfam" id="PF07589">
    <property type="entry name" value="PEP-CTERM"/>
    <property type="match status" value="1"/>
</dbReference>
<dbReference type="InterPro" id="IPR013424">
    <property type="entry name" value="Ice-binding_C"/>
</dbReference>
<organism evidence="3 4">
    <name type="scientific">Paludisphaera borealis</name>
    <dbReference type="NCBI Taxonomy" id="1387353"/>
    <lineage>
        <taxon>Bacteria</taxon>
        <taxon>Pseudomonadati</taxon>
        <taxon>Planctomycetota</taxon>
        <taxon>Planctomycetia</taxon>
        <taxon>Isosphaerales</taxon>
        <taxon>Isosphaeraceae</taxon>
        <taxon>Paludisphaera</taxon>
    </lineage>
</organism>
<evidence type="ECO:0000313" key="4">
    <source>
        <dbReference type="Proteomes" id="UP000186309"/>
    </source>
</evidence>
<proteinExistence type="predicted"/>
<dbReference type="Proteomes" id="UP000186309">
    <property type="component" value="Chromosome"/>
</dbReference>
<feature type="region of interest" description="Disordered" evidence="1">
    <location>
        <begin position="48"/>
        <end position="78"/>
    </location>
</feature>
<evidence type="ECO:0000256" key="1">
    <source>
        <dbReference type="SAM" id="MobiDB-lite"/>
    </source>
</evidence>
<protein>
    <recommendedName>
        <fullName evidence="2">Ice-binding protein C-terminal domain-containing protein</fullName>
    </recommendedName>
</protein>
<evidence type="ECO:0000313" key="3">
    <source>
        <dbReference type="EMBL" id="APW63913.1"/>
    </source>
</evidence>
<dbReference type="EMBL" id="CP019082">
    <property type="protein sequence ID" value="APW63913.1"/>
    <property type="molecule type" value="Genomic_DNA"/>
</dbReference>